<dbReference type="GO" id="GO:0016747">
    <property type="term" value="F:acyltransferase activity, transferring groups other than amino-acyl groups"/>
    <property type="evidence" value="ECO:0007669"/>
    <property type="project" value="InterPro"/>
</dbReference>
<evidence type="ECO:0000259" key="1">
    <source>
        <dbReference type="PROSITE" id="PS51186"/>
    </source>
</evidence>
<dbReference type="STRING" id="652787.SAMN05216490_3060"/>
<dbReference type="Proteomes" id="UP000199679">
    <property type="component" value="Chromosome I"/>
</dbReference>
<name>A0A1H1ZD22_MUCMA</name>
<dbReference type="InterPro" id="IPR000182">
    <property type="entry name" value="GNAT_dom"/>
</dbReference>
<dbReference type="InterPro" id="IPR016181">
    <property type="entry name" value="Acyl_CoA_acyltransferase"/>
</dbReference>
<evidence type="ECO:0000313" key="3">
    <source>
        <dbReference type="Proteomes" id="UP000199679"/>
    </source>
</evidence>
<gene>
    <name evidence="2" type="ORF">SAMN05216490_3060</name>
</gene>
<dbReference type="Pfam" id="PF08445">
    <property type="entry name" value="FR47"/>
    <property type="match status" value="1"/>
</dbReference>
<reference evidence="2 3" key="1">
    <citation type="submission" date="2016-10" db="EMBL/GenBank/DDBJ databases">
        <authorList>
            <person name="de Groot N.N."/>
        </authorList>
    </citation>
    <scope>NUCLEOTIDE SEQUENCE [LARGE SCALE GENOMIC DNA]</scope>
    <source>
        <strain evidence="2 3">MP1X4</strain>
    </source>
</reference>
<keyword evidence="3" id="KW-1185">Reference proteome</keyword>
<dbReference type="OrthoDB" id="9797456at2"/>
<protein>
    <submittedName>
        <fullName evidence="2">FR47-like protein</fullName>
    </submittedName>
</protein>
<dbReference type="InterPro" id="IPR013653">
    <property type="entry name" value="GCN5-like_dom"/>
</dbReference>
<sequence>MEHILDNLVWNALNSGNKHLANGNENVKYFAKEVSPFVGLKETNDDNFQLLYDTIPFDGFFGFVTNNEVSIPAPWKIARHINVLQMVFDKPLETVAANHEIISLGEHNVPEMLTLTQLTNPGPFATRTIDFGHYRGIFKENNLVAMAGQRMNPYQYAEISAVCTHPDYLGKGYAKQLLLNQMHRIKEASGIPFLHVLAENTRAINVYESLGFETRKEISIYIIQKESA</sequence>
<accession>A0A1H1ZD22</accession>
<organism evidence="2 3">
    <name type="scientific">Mucilaginibacter mallensis</name>
    <dbReference type="NCBI Taxonomy" id="652787"/>
    <lineage>
        <taxon>Bacteria</taxon>
        <taxon>Pseudomonadati</taxon>
        <taxon>Bacteroidota</taxon>
        <taxon>Sphingobacteriia</taxon>
        <taxon>Sphingobacteriales</taxon>
        <taxon>Sphingobacteriaceae</taxon>
        <taxon>Mucilaginibacter</taxon>
    </lineage>
</organism>
<dbReference type="PROSITE" id="PS51186">
    <property type="entry name" value="GNAT"/>
    <property type="match status" value="1"/>
</dbReference>
<feature type="domain" description="N-acetyltransferase" evidence="1">
    <location>
        <begin position="99"/>
        <end position="228"/>
    </location>
</feature>
<dbReference type="AlphaFoldDB" id="A0A1H1ZD22"/>
<dbReference type="CDD" id="cd04301">
    <property type="entry name" value="NAT_SF"/>
    <property type="match status" value="1"/>
</dbReference>
<evidence type="ECO:0000313" key="2">
    <source>
        <dbReference type="EMBL" id="SDT31499.1"/>
    </source>
</evidence>
<dbReference type="RefSeq" id="WP_091374558.1">
    <property type="nucleotide sequence ID" value="NZ_LT629740.1"/>
</dbReference>
<dbReference type="Gene3D" id="3.40.630.30">
    <property type="match status" value="1"/>
</dbReference>
<dbReference type="EMBL" id="LT629740">
    <property type="protein sequence ID" value="SDT31499.1"/>
    <property type="molecule type" value="Genomic_DNA"/>
</dbReference>
<proteinExistence type="predicted"/>
<dbReference type="SUPFAM" id="SSF55729">
    <property type="entry name" value="Acyl-CoA N-acyltransferases (Nat)"/>
    <property type="match status" value="1"/>
</dbReference>